<evidence type="ECO:0000313" key="12">
    <source>
        <dbReference type="Proteomes" id="UP001165586"/>
    </source>
</evidence>
<evidence type="ECO:0000256" key="5">
    <source>
        <dbReference type="ARBA" id="ARBA00022827"/>
    </source>
</evidence>
<keyword evidence="3" id="KW-0001">2Fe-2S</keyword>
<dbReference type="CDD" id="cd00322">
    <property type="entry name" value="FNR_like"/>
    <property type="match status" value="1"/>
</dbReference>
<dbReference type="PROSITE" id="PS51384">
    <property type="entry name" value="FAD_FR"/>
    <property type="match status" value="1"/>
</dbReference>
<reference evidence="11" key="1">
    <citation type="submission" date="2022-08" db="EMBL/GenBank/DDBJ databases">
        <authorList>
            <person name="Deng Y."/>
            <person name="Han X.-F."/>
            <person name="Zhang Y.-Q."/>
        </authorList>
    </citation>
    <scope>NUCLEOTIDE SEQUENCE</scope>
    <source>
        <strain evidence="11">CPCC 203386</strain>
    </source>
</reference>
<keyword evidence="9" id="KW-0812">Transmembrane</keyword>
<dbReference type="InterPro" id="IPR039261">
    <property type="entry name" value="FNR_nucleotide-bd"/>
</dbReference>
<dbReference type="PRINTS" id="PR00410">
    <property type="entry name" value="PHEHYDRXLASE"/>
</dbReference>
<dbReference type="Pfam" id="PF00175">
    <property type="entry name" value="NAD_binding_1"/>
    <property type="match status" value="1"/>
</dbReference>
<evidence type="ECO:0000256" key="6">
    <source>
        <dbReference type="ARBA" id="ARBA00023002"/>
    </source>
</evidence>
<evidence type="ECO:0000259" key="10">
    <source>
        <dbReference type="PROSITE" id="PS51384"/>
    </source>
</evidence>
<dbReference type="Gene3D" id="2.40.30.10">
    <property type="entry name" value="Translation factors"/>
    <property type="match status" value="1"/>
</dbReference>
<evidence type="ECO:0000256" key="3">
    <source>
        <dbReference type="ARBA" id="ARBA00022714"/>
    </source>
</evidence>
<keyword evidence="2" id="KW-0285">Flavoprotein</keyword>
<comment type="caution">
    <text evidence="11">The sequence shown here is derived from an EMBL/GenBank/DDBJ whole genome shotgun (WGS) entry which is preliminary data.</text>
</comment>
<dbReference type="InterPro" id="IPR001433">
    <property type="entry name" value="OxRdtase_FAD/NAD-bd"/>
</dbReference>
<evidence type="ECO:0000256" key="2">
    <source>
        <dbReference type="ARBA" id="ARBA00022630"/>
    </source>
</evidence>
<evidence type="ECO:0000313" key="11">
    <source>
        <dbReference type="EMBL" id="MCS5732148.1"/>
    </source>
</evidence>
<evidence type="ECO:0000256" key="4">
    <source>
        <dbReference type="ARBA" id="ARBA00022723"/>
    </source>
</evidence>
<dbReference type="InterPro" id="IPR017938">
    <property type="entry name" value="Riboflavin_synthase-like_b-brl"/>
</dbReference>
<keyword evidence="4" id="KW-0479">Metal-binding</keyword>
<evidence type="ECO:0000256" key="7">
    <source>
        <dbReference type="ARBA" id="ARBA00023004"/>
    </source>
</evidence>
<dbReference type="InterPro" id="IPR050415">
    <property type="entry name" value="MRET"/>
</dbReference>
<keyword evidence="9" id="KW-0472">Membrane</keyword>
<feature type="transmembrane region" description="Helical" evidence="9">
    <location>
        <begin position="46"/>
        <end position="64"/>
    </location>
</feature>
<keyword evidence="5" id="KW-0274">FAD</keyword>
<organism evidence="11 12">
    <name type="scientific">Herbiconiux daphne</name>
    <dbReference type="NCBI Taxonomy" id="2970914"/>
    <lineage>
        <taxon>Bacteria</taxon>
        <taxon>Bacillati</taxon>
        <taxon>Actinomycetota</taxon>
        <taxon>Actinomycetes</taxon>
        <taxon>Micrococcales</taxon>
        <taxon>Microbacteriaceae</taxon>
        <taxon>Herbiconiux</taxon>
    </lineage>
</organism>
<proteinExistence type="predicted"/>
<dbReference type="PANTHER" id="PTHR47354">
    <property type="entry name" value="NADH OXIDOREDUCTASE HCR"/>
    <property type="match status" value="1"/>
</dbReference>
<dbReference type="InterPro" id="IPR017927">
    <property type="entry name" value="FAD-bd_FR_type"/>
</dbReference>
<feature type="transmembrane region" description="Helical" evidence="9">
    <location>
        <begin position="194"/>
        <end position="212"/>
    </location>
</feature>
<keyword evidence="7" id="KW-0408">Iron</keyword>
<feature type="transmembrane region" description="Helical" evidence="9">
    <location>
        <begin position="142"/>
        <end position="161"/>
    </location>
</feature>
<dbReference type="SUPFAM" id="SSF52343">
    <property type="entry name" value="Ferredoxin reductase-like, C-terminal NADP-linked domain"/>
    <property type="match status" value="1"/>
</dbReference>
<keyword evidence="12" id="KW-1185">Reference proteome</keyword>
<protein>
    <submittedName>
        <fullName evidence="11">Oxidoreductase</fullName>
    </submittedName>
</protein>
<evidence type="ECO:0000256" key="9">
    <source>
        <dbReference type="SAM" id="Phobius"/>
    </source>
</evidence>
<feature type="domain" description="FAD-binding FR-type" evidence="10">
    <location>
        <begin position="266"/>
        <end position="370"/>
    </location>
</feature>
<comment type="cofactor">
    <cofactor evidence="1">
        <name>FAD</name>
        <dbReference type="ChEBI" id="CHEBI:57692"/>
    </cofactor>
</comment>
<sequence>MKARIDTVLGRVTMYRLMVLVLGAIALVALVASSLGQLFYTPLQLVLSLIVALVATMVSSWVLALAFRTRAHLESSAITGILVFFVFMPTADAGALLLLALSGVVASASKFVLAVRGRHISNPVAVAAVVMTITTLNLSAWWVANPVLLPFVAVGALIVLYRTRKIAVGLTFVVLATAIVTVRLVLVGQPLLDSLWLALGSFPIVFLAGFMLSEPLTLPPRRRQQLAVAAVVAVLFSIPYSFGPVYASPEIALVVGNAVAFAFGQRRGIRLRFVGRRALTPTTAAFDFEPVKPVRFRAGQYLELTVPHRRVDSRGSRRMFSIASSPDDEALVSVGVKLSQPSSSFKQALVDLAPGATVRSTWVGGDFLLPADPGVPLVLAAGGIGITPFVSQLAERARGIGRPVDVVLVYAVSSAEELAYAPELVAAGIRVLVVAPTEPVDLPRGWEYLGAGRVTAAALGAAIGDLEGRRAYVSGPPGFVDHVSTEFRRAGVRRVHRDFFSGY</sequence>
<dbReference type="EMBL" id="JANLCJ010000001">
    <property type="protein sequence ID" value="MCS5732148.1"/>
    <property type="molecule type" value="Genomic_DNA"/>
</dbReference>
<accession>A0ABT2GW61</accession>
<dbReference type="RefSeq" id="WP_259536625.1">
    <property type="nucleotide sequence ID" value="NZ_JANLCJ010000001.1"/>
</dbReference>
<gene>
    <name evidence="11" type="ORF">N1032_00130</name>
</gene>
<dbReference type="Gene3D" id="3.40.50.80">
    <property type="entry name" value="Nucleotide-binding domain of ferredoxin-NADP reductase (FNR) module"/>
    <property type="match status" value="1"/>
</dbReference>
<dbReference type="PANTHER" id="PTHR47354:SF6">
    <property type="entry name" value="NADH OXIDOREDUCTASE HCR"/>
    <property type="match status" value="1"/>
</dbReference>
<keyword evidence="6" id="KW-0560">Oxidoreductase</keyword>
<dbReference type="SUPFAM" id="SSF63380">
    <property type="entry name" value="Riboflavin synthase domain-like"/>
    <property type="match status" value="1"/>
</dbReference>
<name>A0ABT2GW61_9MICO</name>
<evidence type="ECO:0000256" key="1">
    <source>
        <dbReference type="ARBA" id="ARBA00001974"/>
    </source>
</evidence>
<keyword evidence="9" id="KW-1133">Transmembrane helix</keyword>
<evidence type="ECO:0000256" key="8">
    <source>
        <dbReference type="ARBA" id="ARBA00023014"/>
    </source>
</evidence>
<dbReference type="Proteomes" id="UP001165586">
    <property type="component" value="Unassembled WGS sequence"/>
</dbReference>
<feature type="transmembrane region" description="Helical" evidence="9">
    <location>
        <begin position="224"/>
        <end position="240"/>
    </location>
</feature>
<feature type="transmembrane region" description="Helical" evidence="9">
    <location>
        <begin position="168"/>
        <end position="188"/>
    </location>
</feature>
<keyword evidence="8" id="KW-0411">Iron-sulfur</keyword>